<keyword evidence="6" id="KW-0560">Oxidoreductase</keyword>
<evidence type="ECO:0000256" key="2">
    <source>
        <dbReference type="ARBA" id="ARBA00006214"/>
    </source>
</evidence>
<dbReference type="InterPro" id="IPR012932">
    <property type="entry name" value="VKOR"/>
</dbReference>
<keyword evidence="5 10" id="KW-1133">Transmembrane helix</keyword>
<evidence type="ECO:0000313" key="13">
    <source>
        <dbReference type="Proteomes" id="UP001081071"/>
    </source>
</evidence>
<evidence type="ECO:0000256" key="8">
    <source>
        <dbReference type="ARBA" id="ARBA00023157"/>
    </source>
</evidence>
<evidence type="ECO:0000256" key="9">
    <source>
        <dbReference type="ARBA" id="ARBA00023284"/>
    </source>
</evidence>
<evidence type="ECO:0000256" key="4">
    <source>
        <dbReference type="ARBA" id="ARBA00022719"/>
    </source>
</evidence>
<proteinExistence type="inferred from homology"/>
<feature type="transmembrane region" description="Helical" evidence="10">
    <location>
        <begin position="78"/>
        <end position="97"/>
    </location>
</feature>
<accession>A0ABT4ML93</accession>
<comment type="subcellular location">
    <subcellularLocation>
        <location evidence="1">Membrane</location>
        <topology evidence="1">Multi-pass membrane protein</topology>
    </subcellularLocation>
</comment>
<evidence type="ECO:0000256" key="7">
    <source>
        <dbReference type="ARBA" id="ARBA00023136"/>
    </source>
</evidence>
<comment type="caution">
    <text evidence="12">The sequence shown here is derived from an EMBL/GenBank/DDBJ whole genome shotgun (WGS) entry which is preliminary data.</text>
</comment>
<keyword evidence="9" id="KW-0676">Redox-active center</keyword>
<feature type="transmembrane region" description="Helical" evidence="10">
    <location>
        <begin position="12"/>
        <end position="36"/>
    </location>
</feature>
<dbReference type="Gene3D" id="1.20.1440.130">
    <property type="entry name" value="VKOR domain"/>
    <property type="match status" value="1"/>
</dbReference>
<organism evidence="12 13">
    <name type="scientific">Rhodococcus ruber</name>
    <dbReference type="NCBI Taxonomy" id="1830"/>
    <lineage>
        <taxon>Bacteria</taxon>
        <taxon>Bacillati</taxon>
        <taxon>Actinomycetota</taxon>
        <taxon>Actinomycetes</taxon>
        <taxon>Mycobacteriales</taxon>
        <taxon>Nocardiaceae</taxon>
        <taxon>Rhodococcus</taxon>
    </lineage>
</organism>
<gene>
    <name evidence="12" type="ORF">O4220_24750</name>
</gene>
<reference evidence="12" key="1">
    <citation type="submission" date="2022-12" db="EMBL/GenBank/DDBJ databases">
        <authorList>
            <person name="Krivoruchko A.V."/>
            <person name="Elkin A."/>
        </authorList>
    </citation>
    <scope>NUCLEOTIDE SEQUENCE</scope>
    <source>
        <strain evidence="12">IEGM 1391</strain>
    </source>
</reference>
<dbReference type="SMART" id="SM00756">
    <property type="entry name" value="VKc"/>
    <property type="match status" value="1"/>
</dbReference>
<sequence length="192" mass="21055">MTDTAPTQRRRHGAAGAGWGIFVAGTVGLLASLILVIERYELLLDPSYVPSCSLNPVLSCGSVMTAPQAALLGFPNPIIGIPAFSVVVVTGVLILGAVAVPRWYWIGLAAGLSAGVVFVHWLIFESLYRIGALCPYCMAVWAVTIPLWLTELARASAWPVLRAWTWPIVAIWYTVVVLLCIERFWEYWRTLL</sequence>
<evidence type="ECO:0000313" key="12">
    <source>
        <dbReference type="EMBL" id="MCZ4521741.1"/>
    </source>
</evidence>
<comment type="similarity">
    <text evidence="2">Belongs to the VKOR family.</text>
</comment>
<dbReference type="InterPro" id="IPR038354">
    <property type="entry name" value="VKOR_sf"/>
</dbReference>
<name>A0ABT4ML93_9NOCA</name>
<dbReference type="Pfam" id="PF07884">
    <property type="entry name" value="VKOR"/>
    <property type="match status" value="1"/>
</dbReference>
<evidence type="ECO:0000256" key="3">
    <source>
        <dbReference type="ARBA" id="ARBA00022692"/>
    </source>
</evidence>
<keyword evidence="7 10" id="KW-0472">Membrane</keyword>
<feature type="transmembrane region" description="Helical" evidence="10">
    <location>
        <begin position="161"/>
        <end position="181"/>
    </location>
</feature>
<keyword evidence="3 10" id="KW-0812">Transmembrane</keyword>
<keyword evidence="8" id="KW-1015">Disulfide bond</keyword>
<dbReference type="Proteomes" id="UP001081071">
    <property type="component" value="Unassembled WGS sequence"/>
</dbReference>
<feature type="domain" description="Vitamin K epoxide reductase" evidence="11">
    <location>
        <begin position="14"/>
        <end position="155"/>
    </location>
</feature>
<evidence type="ECO:0000256" key="6">
    <source>
        <dbReference type="ARBA" id="ARBA00023002"/>
    </source>
</evidence>
<keyword evidence="13" id="KW-1185">Reference proteome</keyword>
<feature type="transmembrane region" description="Helical" evidence="10">
    <location>
        <begin position="103"/>
        <end position="123"/>
    </location>
</feature>
<feature type="transmembrane region" description="Helical" evidence="10">
    <location>
        <begin position="130"/>
        <end position="149"/>
    </location>
</feature>
<protein>
    <submittedName>
        <fullName evidence="12">Vitamin K epoxide reductase family protein</fullName>
    </submittedName>
</protein>
<evidence type="ECO:0000259" key="11">
    <source>
        <dbReference type="SMART" id="SM00756"/>
    </source>
</evidence>
<dbReference type="CDD" id="cd12922">
    <property type="entry name" value="VKOR_5"/>
    <property type="match status" value="1"/>
</dbReference>
<dbReference type="EMBL" id="JAPWIJ010000014">
    <property type="protein sequence ID" value="MCZ4521741.1"/>
    <property type="molecule type" value="Genomic_DNA"/>
</dbReference>
<evidence type="ECO:0000256" key="1">
    <source>
        <dbReference type="ARBA" id="ARBA00004141"/>
    </source>
</evidence>
<dbReference type="RefSeq" id="WP_269608205.1">
    <property type="nucleotide sequence ID" value="NZ_JAPWIJ010000014.1"/>
</dbReference>
<keyword evidence="4" id="KW-0874">Quinone</keyword>
<dbReference type="InterPro" id="IPR041714">
    <property type="entry name" value="VKOR_Actinobacteria"/>
</dbReference>
<evidence type="ECO:0000256" key="10">
    <source>
        <dbReference type="SAM" id="Phobius"/>
    </source>
</evidence>
<evidence type="ECO:0000256" key="5">
    <source>
        <dbReference type="ARBA" id="ARBA00022989"/>
    </source>
</evidence>